<dbReference type="InterPro" id="IPR027417">
    <property type="entry name" value="P-loop_NTPase"/>
</dbReference>
<dbReference type="FunFam" id="3.40.50.300:FF:001447">
    <property type="entry name" value="Ras-related protein Rab-1B"/>
    <property type="match status" value="1"/>
</dbReference>
<dbReference type="AlphaFoldDB" id="A0AAV2HPH6"/>
<dbReference type="SMART" id="SM00175">
    <property type="entry name" value="RAB"/>
    <property type="match status" value="1"/>
</dbReference>
<proteinExistence type="inferred from homology"/>
<dbReference type="EMBL" id="CAXITT010000217">
    <property type="protein sequence ID" value="CAL1536000.1"/>
    <property type="molecule type" value="Genomic_DNA"/>
</dbReference>
<gene>
    <name evidence="3" type="ORF">GSLYS_00009913001</name>
</gene>
<dbReference type="PROSITE" id="PS51419">
    <property type="entry name" value="RAB"/>
    <property type="match status" value="1"/>
</dbReference>
<dbReference type="NCBIfam" id="TIGR00231">
    <property type="entry name" value="small_GTP"/>
    <property type="match status" value="1"/>
</dbReference>
<reference evidence="3 4" key="1">
    <citation type="submission" date="2024-04" db="EMBL/GenBank/DDBJ databases">
        <authorList>
            <consortium name="Genoscope - CEA"/>
            <person name="William W."/>
        </authorList>
    </citation>
    <scope>NUCLEOTIDE SEQUENCE [LARGE SCALE GENOMIC DNA]</scope>
</reference>
<comment type="similarity">
    <text evidence="1">Belongs to the small GTPase superfamily. Rab family.</text>
</comment>
<dbReference type="PRINTS" id="PR00449">
    <property type="entry name" value="RASTRNSFRMNG"/>
</dbReference>
<accession>A0AAV2HPH6</accession>
<dbReference type="PANTHER" id="PTHR47978">
    <property type="match status" value="1"/>
</dbReference>
<evidence type="ECO:0000256" key="2">
    <source>
        <dbReference type="ARBA" id="ARBA00022741"/>
    </source>
</evidence>
<name>A0AAV2HPH6_LYMST</name>
<dbReference type="GO" id="GO:0003924">
    <property type="term" value="F:GTPase activity"/>
    <property type="evidence" value="ECO:0007669"/>
    <property type="project" value="InterPro"/>
</dbReference>
<dbReference type="InterPro" id="IPR005225">
    <property type="entry name" value="Small_GTP-bd"/>
</dbReference>
<dbReference type="Proteomes" id="UP001497497">
    <property type="component" value="Unassembled WGS sequence"/>
</dbReference>
<organism evidence="3 4">
    <name type="scientific">Lymnaea stagnalis</name>
    <name type="common">Great pond snail</name>
    <name type="synonym">Helix stagnalis</name>
    <dbReference type="NCBI Taxonomy" id="6523"/>
    <lineage>
        <taxon>Eukaryota</taxon>
        <taxon>Metazoa</taxon>
        <taxon>Spiralia</taxon>
        <taxon>Lophotrochozoa</taxon>
        <taxon>Mollusca</taxon>
        <taxon>Gastropoda</taxon>
        <taxon>Heterobranchia</taxon>
        <taxon>Euthyneura</taxon>
        <taxon>Panpulmonata</taxon>
        <taxon>Hygrophila</taxon>
        <taxon>Lymnaeoidea</taxon>
        <taxon>Lymnaeidae</taxon>
        <taxon>Lymnaea</taxon>
    </lineage>
</organism>
<dbReference type="CDD" id="cd00154">
    <property type="entry name" value="Rab"/>
    <property type="match status" value="1"/>
</dbReference>
<dbReference type="InterPro" id="IPR001806">
    <property type="entry name" value="Small_GTPase"/>
</dbReference>
<dbReference type="Pfam" id="PF00071">
    <property type="entry name" value="Ras"/>
    <property type="match status" value="1"/>
</dbReference>
<protein>
    <submittedName>
        <fullName evidence="3">Uncharacterized protein</fullName>
    </submittedName>
</protein>
<dbReference type="SUPFAM" id="SSF52540">
    <property type="entry name" value="P-loop containing nucleoside triphosphate hydrolases"/>
    <property type="match status" value="1"/>
</dbReference>
<evidence type="ECO:0000313" key="4">
    <source>
        <dbReference type="Proteomes" id="UP001497497"/>
    </source>
</evidence>
<feature type="non-terminal residue" evidence="3">
    <location>
        <position position="184"/>
    </location>
</feature>
<keyword evidence="4" id="KW-1185">Reference proteome</keyword>
<dbReference type="SMART" id="SM00173">
    <property type="entry name" value="RAS"/>
    <property type="match status" value="1"/>
</dbReference>
<dbReference type="GO" id="GO:0005525">
    <property type="term" value="F:GTP binding"/>
    <property type="evidence" value="ECO:0007669"/>
    <property type="project" value="InterPro"/>
</dbReference>
<evidence type="ECO:0000313" key="3">
    <source>
        <dbReference type="EMBL" id="CAL1536000.1"/>
    </source>
</evidence>
<keyword evidence="2" id="KW-0547">Nucleotide-binding</keyword>
<sequence length="184" mass="20909">MGATTLEGYEEKSKQFMLKFAILGDKQVGKSSLLNRYTKDIFNYTYLQTREGVEVTKVIDIDGVRIQLSIVDSAGQYKMNSVVKSLYRDVHGILLVYDVTRKSTFESLQEWLAQIEMVNSYDPFVVIVGNKCDIESHRKVPLDYAESFAESKNLCLMESSAQTGQGVKEAFHQLILGMCQKKIR</sequence>
<dbReference type="PROSITE" id="PS51421">
    <property type="entry name" value="RAS"/>
    <property type="match status" value="1"/>
</dbReference>
<dbReference type="Gene3D" id="3.40.50.300">
    <property type="entry name" value="P-loop containing nucleotide triphosphate hydrolases"/>
    <property type="match status" value="1"/>
</dbReference>
<dbReference type="SMART" id="SM00174">
    <property type="entry name" value="RHO"/>
    <property type="match status" value="1"/>
</dbReference>
<evidence type="ECO:0000256" key="1">
    <source>
        <dbReference type="ARBA" id="ARBA00006270"/>
    </source>
</evidence>
<comment type="caution">
    <text evidence="3">The sequence shown here is derived from an EMBL/GenBank/DDBJ whole genome shotgun (WGS) entry which is preliminary data.</text>
</comment>